<dbReference type="GO" id="GO:0009116">
    <property type="term" value="P:nucleoside metabolic process"/>
    <property type="evidence" value="ECO:0007669"/>
    <property type="project" value="InterPro"/>
</dbReference>
<dbReference type="Pfam" id="PF01048">
    <property type="entry name" value="PNP_UDP_1"/>
    <property type="match status" value="1"/>
</dbReference>
<dbReference type="Gene3D" id="3.40.50.1580">
    <property type="entry name" value="Nucleoside phosphorylase domain"/>
    <property type="match status" value="1"/>
</dbReference>
<gene>
    <name evidence="3" type="ORF">GCG54_00004948</name>
</gene>
<evidence type="ECO:0000313" key="4">
    <source>
        <dbReference type="Proteomes" id="UP000613401"/>
    </source>
</evidence>
<dbReference type="PANTHER" id="PTHR46082">
    <property type="entry name" value="ATP/GTP-BINDING PROTEIN-RELATED"/>
    <property type="match status" value="1"/>
</dbReference>
<comment type="caution">
    <text evidence="3">The sequence shown here is derived from an EMBL/GenBank/DDBJ whole genome shotgun (WGS) entry which is preliminary data.</text>
</comment>
<dbReference type="RefSeq" id="XP_045262928.1">
    <property type="nucleotide sequence ID" value="XM_045404985.1"/>
</dbReference>
<evidence type="ECO:0000259" key="2">
    <source>
        <dbReference type="Pfam" id="PF01048"/>
    </source>
</evidence>
<dbReference type="GeneID" id="69012100"/>
<feature type="compositionally biased region" description="Polar residues" evidence="1">
    <location>
        <begin position="373"/>
        <end position="386"/>
    </location>
</feature>
<accession>A0A8H4CH87</accession>
<dbReference type="AlphaFoldDB" id="A0A8H4CH87"/>
<dbReference type="InterPro" id="IPR000845">
    <property type="entry name" value="Nucleoside_phosphorylase_d"/>
</dbReference>
<sequence>MEKLSDELRRQLRLSSTEGKKSETKKALKNSIVNLQNQPQEFCDALHALHLQIQGKFSQFGKPIRLSYNAPEASLGLSDISNIIVLDTSLLWKIPAFCLPVACVFDPGQMVHRLHALRAARIMRDPSKRNTLDFWLHTGLDNWIASQAQSLLMIQVGYNMTHQMEHFSLEMTEFLSARRPTVFLLNSFLNSEGRTAFGDFQPEKVLRQLSIQALEKIPAPQPLSFLVCIMERFQTANSCTDWANIIGLIIDYIDDLYIILDLGVVHAQHIELLRITFRTLLYDTQSRDRLKIMLMSSRKLEPAVDTTEIVISPTGNRRLPLKLSLSSVQKRLLSKLQKADTAAKKAANATATRAVSEALATTTSEGRGLASDMAQTNAASTSNVPASSELVGHSSGTQSSQKTRKTMYNTHCIHDNCVCCRLNDIKATQRPYAASLGADHRGTQRPKTQQTFAGENQHKVTIAILCALPLESDAVEGQLDEYYPTDSLPTHKVAWDTNTYSRGRIGRHHVVIVHLAGMGKRDAVAAATNCRASFPDINLALVVGICGGVPSYVNEIQREIVLGDVVISEGLVPFDFGRRYPDQFVMKDELVGIVGKPPLEIRSLLNKLKGQNGRKGLTERTWQYLGDFSHDLQNYAVYPGVDEDKLFAETYRHKHRSSSSCRICTDDNDSVCETARSSSCETLQCSNDKLVRRTRLVQQGGLGPAIHFGLVASGDQVMKSGQHRNDIAERYKVIAFEMEGAGVWDTFSCMVIKGVCDYADSHKNKKWQRYAAATAAACMKAVLDEWNMTS</sequence>
<feature type="domain" description="Nucleoside phosphorylase" evidence="2">
    <location>
        <begin position="461"/>
        <end position="580"/>
    </location>
</feature>
<dbReference type="EMBL" id="WVTB01000054">
    <property type="protein sequence ID" value="KAF3803769.1"/>
    <property type="molecule type" value="Genomic_DNA"/>
</dbReference>
<organism evidence="3 4">
    <name type="scientific">Colletotrichum gloeosporioides</name>
    <name type="common">Anthracnose fungus</name>
    <name type="synonym">Glomerella cingulata</name>
    <dbReference type="NCBI Taxonomy" id="474922"/>
    <lineage>
        <taxon>Eukaryota</taxon>
        <taxon>Fungi</taxon>
        <taxon>Dikarya</taxon>
        <taxon>Ascomycota</taxon>
        <taxon>Pezizomycotina</taxon>
        <taxon>Sordariomycetes</taxon>
        <taxon>Hypocreomycetidae</taxon>
        <taxon>Glomerellales</taxon>
        <taxon>Glomerellaceae</taxon>
        <taxon>Colletotrichum</taxon>
        <taxon>Colletotrichum gloeosporioides species complex</taxon>
    </lineage>
</organism>
<dbReference type="SUPFAM" id="SSF53167">
    <property type="entry name" value="Purine and uridine phosphorylases"/>
    <property type="match status" value="1"/>
</dbReference>
<reference evidence="3" key="2">
    <citation type="submission" date="2020-03" db="EMBL/GenBank/DDBJ databases">
        <authorList>
            <person name="Fu F.-F."/>
            <person name="Chen J."/>
        </authorList>
    </citation>
    <scope>NUCLEOTIDE SEQUENCE</scope>
    <source>
        <strain evidence="3">Lc1</strain>
    </source>
</reference>
<keyword evidence="4" id="KW-1185">Reference proteome</keyword>
<name>A0A8H4CH87_COLGL</name>
<evidence type="ECO:0000256" key="1">
    <source>
        <dbReference type="SAM" id="MobiDB-lite"/>
    </source>
</evidence>
<dbReference type="Proteomes" id="UP000613401">
    <property type="component" value="Unassembled WGS sequence"/>
</dbReference>
<feature type="region of interest" description="Disordered" evidence="1">
    <location>
        <begin position="373"/>
        <end position="402"/>
    </location>
</feature>
<dbReference type="GO" id="GO:0003824">
    <property type="term" value="F:catalytic activity"/>
    <property type="evidence" value="ECO:0007669"/>
    <property type="project" value="InterPro"/>
</dbReference>
<evidence type="ECO:0000313" key="3">
    <source>
        <dbReference type="EMBL" id="KAF3803769.1"/>
    </source>
</evidence>
<dbReference type="InterPro" id="IPR035994">
    <property type="entry name" value="Nucleoside_phosphorylase_sf"/>
</dbReference>
<protein>
    <recommendedName>
        <fullName evidence="2">Nucleoside phosphorylase domain-containing protein</fullName>
    </recommendedName>
</protein>
<dbReference type="PANTHER" id="PTHR46082:SF6">
    <property type="entry name" value="AAA+ ATPASE DOMAIN-CONTAINING PROTEIN-RELATED"/>
    <property type="match status" value="1"/>
</dbReference>
<dbReference type="InterPro" id="IPR053137">
    <property type="entry name" value="NLR-like"/>
</dbReference>
<proteinExistence type="predicted"/>
<reference evidence="3" key="1">
    <citation type="journal article" date="2020" name="Phytopathology">
        <title>Genome sequence and comparative analysis of Colletotrichum gloeosporioides isolated from Liriodendron leaves.</title>
        <authorList>
            <person name="Fu F.F."/>
            <person name="Hao Z."/>
            <person name="Wang P."/>
            <person name="Lu Y."/>
            <person name="Xue L.J."/>
            <person name="Wei G."/>
            <person name="Tian Y."/>
            <person name="Baishi H."/>
            <person name="Xu H."/>
            <person name="Shi J."/>
            <person name="Cheng T."/>
            <person name="Wang G."/>
            <person name="Yi Y."/>
            <person name="Chen J."/>
        </authorList>
    </citation>
    <scope>NUCLEOTIDE SEQUENCE</scope>
    <source>
        <strain evidence="3">Lc1</strain>
    </source>
</reference>